<feature type="compositionally biased region" description="Basic and acidic residues" evidence="6">
    <location>
        <begin position="176"/>
        <end position="190"/>
    </location>
</feature>
<dbReference type="Pfam" id="PF04138">
    <property type="entry name" value="GtrA_DPMS_TM"/>
    <property type="match status" value="1"/>
</dbReference>
<keyword evidence="5 7" id="KW-0472">Membrane</keyword>
<dbReference type="InterPro" id="IPR007267">
    <property type="entry name" value="GtrA_DPMS_TM"/>
</dbReference>
<feature type="transmembrane region" description="Helical" evidence="7">
    <location>
        <begin position="93"/>
        <end position="111"/>
    </location>
</feature>
<gene>
    <name evidence="9" type="ORF">SAMN04489718_2474</name>
</gene>
<evidence type="ECO:0000313" key="9">
    <source>
        <dbReference type="EMBL" id="SDQ86363.1"/>
    </source>
</evidence>
<evidence type="ECO:0000256" key="7">
    <source>
        <dbReference type="SAM" id="Phobius"/>
    </source>
</evidence>
<name>A0A1H1ECA6_9ACTN</name>
<proteinExistence type="inferred from homology"/>
<sequence length="207" mass="23038">MSVVDTMLAQLPTPVRTVAVRHRELLKFTFVGASTFVIDTSLFYVLKWTVLAPKPVTAKVLAVLIATIVSYLLNREWAFRTRGGRERRHEASLYFLFSGIAVALYAAPLWISRYALHLQTPHTSRLVEEIADFTAGQLLGVLLGMAFRWWAFRKWVFPADRGTSRSGGRTEAPWEGADRPVAEPPSREPTRGSAGTSVPTTGAENLH</sequence>
<feature type="transmembrane region" description="Helical" evidence="7">
    <location>
        <begin position="25"/>
        <end position="44"/>
    </location>
</feature>
<dbReference type="GO" id="GO:0000271">
    <property type="term" value="P:polysaccharide biosynthetic process"/>
    <property type="evidence" value="ECO:0007669"/>
    <property type="project" value="InterPro"/>
</dbReference>
<organism evidence="9 10">
    <name type="scientific">Actinopolyspora saharensis</name>
    <dbReference type="NCBI Taxonomy" id="995062"/>
    <lineage>
        <taxon>Bacteria</taxon>
        <taxon>Bacillati</taxon>
        <taxon>Actinomycetota</taxon>
        <taxon>Actinomycetes</taxon>
        <taxon>Actinopolysporales</taxon>
        <taxon>Actinopolysporaceae</taxon>
        <taxon>Actinopolyspora</taxon>
    </lineage>
</organism>
<dbReference type="InterPro" id="IPR051401">
    <property type="entry name" value="GtrA_CellWall_Glycosyl"/>
</dbReference>
<feature type="region of interest" description="Disordered" evidence="6">
    <location>
        <begin position="161"/>
        <end position="207"/>
    </location>
</feature>
<keyword evidence="4 7" id="KW-1133">Transmembrane helix</keyword>
<dbReference type="PANTHER" id="PTHR38459:SF1">
    <property type="entry name" value="PROPHAGE BACTOPRENOL-LINKED GLUCOSE TRANSLOCASE HOMOLOG"/>
    <property type="match status" value="1"/>
</dbReference>
<comment type="similarity">
    <text evidence="2">Belongs to the GtrA family.</text>
</comment>
<feature type="domain" description="GtrA/DPMS transmembrane" evidence="8">
    <location>
        <begin position="27"/>
        <end position="157"/>
    </location>
</feature>
<evidence type="ECO:0000256" key="6">
    <source>
        <dbReference type="SAM" id="MobiDB-lite"/>
    </source>
</evidence>
<comment type="subcellular location">
    <subcellularLocation>
        <location evidence="1">Membrane</location>
        <topology evidence="1">Multi-pass membrane protein</topology>
    </subcellularLocation>
</comment>
<accession>A0A1H1ECA6</accession>
<dbReference type="GO" id="GO:0005886">
    <property type="term" value="C:plasma membrane"/>
    <property type="evidence" value="ECO:0007669"/>
    <property type="project" value="TreeGrafter"/>
</dbReference>
<evidence type="ECO:0000256" key="4">
    <source>
        <dbReference type="ARBA" id="ARBA00022989"/>
    </source>
</evidence>
<keyword evidence="3 7" id="KW-0812">Transmembrane</keyword>
<feature type="transmembrane region" description="Helical" evidence="7">
    <location>
        <begin position="131"/>
        <end position="151"/>
    </location>
</feature>
<evidence type="ECO:0000256" key="1">
    <source>
        <dbReference type="ARBA" id="ARBA00004141"/>
    </source>
</evidence>
<reference evidence="10" key="1">
    <citation type="submission" date="2016-10" db="EMBL/GenBank/DDBJ databases">
        <authorList>
            <person name="Varghese N."/>
            <person name="Submissions S."/>
        </authorList>
    </citation>
    <scope>NUCLEOTIDE SEQUENCE [LARGE SCALE GENOMIC DNA]</scope>
    <source>
        <strain evidence="10">DSM 45459</strain>
    </source>
</reference>
<dbReference type="PANTHER" id="PTHR38459">
    <property type="entry name" value="PROPHAGE BACTOPRENOL-LINKED GLUCOSE TRANSLOCASE HOMOLOG"/>
    <property type="match status" value="1"/>
</dbReference>
<evidence type="ECO:0000259" key="8">
    <source>
        <dbReference type="Pfam" id="PF04138"/>
    </source>
</evidence>
<evidence type="ECO:0000256" key="3">
    <source>
        <dbReference type="ARBA" id="ARBA00022692"/>
    </source>
</evidence>
<keyword evidence="10" id="KW-1185">Reference proteome</keyword>
<dbReference type="EMBL" id="FNKO01000002">
    <property type="protein sequence ID" value="SDQ86363.1"/>
    <property type="molecule type" value="Genomic_DNA"/>
</dbReference>
<evidence type="ECO:0000256" key="5">
    <source>
        <dbReference type="ARBA" id="ARBA00023136"/>
    </source>
</evidence>
<dbReference type="Proteomes" id="UP000199301">
    <property type="component" value="Unassembled WGS sequence"/>
</dbReference>
<evidence type="ECO:0000256" key="2">
    <source>
        <dbReference type="ARBA" id="ARBA00009399"/>
    </source>
</evidence>
<evidence type="ECO:0000313" key="10">
    <source>
        <dbReference type="Proteomes" id="UP000199301"/>
    </source>
</evidence>
<feature type="transmembrane region" description="Helical" evidence="7">
    <location>
        <begin position="56"/>
        <end position="73"/>
    </location>
</feature>
<dbReference type="STRING" id="995062.SAMN04489718_2474"/>
<feature type="compositionally biased region" description="Polar residues" evidence="6">
    <location>
        <begin position="193"/>
        <end position="207"/>
    </location>
</feature>
<protein>
    <submittedName>
        <fullName evidence="9">Putative flippase GtrA (Transmembrane translocase of bactoprenol-linked glucose)</fullName>
    </submittedName>
</protein>
<dbReference type="AlphaFoldDB" id="A0A1H1ECA6"/>